<organism evidence="2 3">
    <name type="scientific">Paramecium octaurelia</name>
    <dbReference type="NCBI Taxonomy" id="43137"/>
    <lineage>
        <taxon>Eukaryota</taxon>
        <taxon>Sar</taxon>
        <taxon>Alveolata</taxon>
        <taxon>Ciliophora</taxon>
        <taxon>Intramacronucleata</taxon>
        <taxon>Oligohymenophorea</taxon>
        <taxon>Peniculida</taxon>
        <taxon>Parameciidae</taxon>
        <taxon>Paramecium</taxon>
    </lineage>
</organism>
<dbReference type="GO" id="GO:0005634">
    <property type="term" value="C:nucleus"/>
    <property type="evidence" value="ECO:0007669"/>
    <property type="project" value="TreeGrafter"/>
</dbReference>
<feature type="transmembrane region" description="Helical" evidence="1">
    <location>
        <begin position="30"/>
        <end position="48"/>
    </location>
</feature>
<dbReference type="PANTHER" id="PTHR31398:SF0">
    <property type="entry name" value="MEIOTIC NUCLEAR DIVISION PROTEIN 1 HOMOLOG"/>
    <property type="match status" value="1"/>
</dbReference>
<evidence type="ECO:0000313" key="2">
    <source>
        <dbReference type="EMBL" id="CAD8156595.1"/>
    </source>
</evidence>
<keyword evidence="1" id="KW-0472">Membrane</keyword>
<accession>A0A8S1TVB3</accession>
<dbReference type="EMBL" id="CAJJDP010000032">
    <property type="protein sequence ID" value="CAD8156595.1"/>
    <property type="molecule type" value="Genomic_DNA"/>
</dbReference>
<proteinExistence type="predicted"/>
<comment type="caution">
    <text evidence="2">The sequence shown here is derived from an EMBL/GenBank/DDBJ whole genome shotgun (WGS) entry which is preliminary data.</text>
</comment>
<dbReference type="Proteomes" id="UP000683925">
    <property type="component" value="Unassembled WGS sequence"/>
</dbReference>
<dbReference type="GO" id="GO:0007131">
    <property type="term" value="P:reciprocal meiotic recombination"/>
    <property type="evidence" value="ECO:0007669"/>
    <property type="project" value="TreeGrafter"/>
</dbReference>
<gene>
    <name evidence="2" type="ORF">POCTA_138.1.T0320201</name>
</gene>
<keyword evidence="1" id="KW-1133">Transmembrane helix</keyword>
<sequence>MHKIGHWISRMDIFGQSITLRMNKQSSYKTVFGGCSSLILLAILILIFSSNITSFFNKESLSATVLTEFEEIPSLSIIDDSFFLFAVQIDQDDFLKKPFYDIKIDQFRIQKFLNGSSIQTQKEVQLIPCTLDRFNKIFSQFGRDMTDQFNQFKLYDFLCFDYNQSFSIQGTYSNLEFEFLKIQVQECSNKTNCASKEELQQEVDKNGAFKIKLFPINKILNPYKPEDNYLQTFLDDSFFFRFLPSNIYKSVDLFIKEYEVTNDQSLLPFSQLEQSQFYTLDQSEIKERTELQNNQSSFVQIQIRKSPYKIKIFRKYLKIDELLSNLGGIQQIFIFFVGTILTIYNRFQLLVELANKLYEFTLVSFQKEKYYQDNLDLVNQMIYNKQEKMPFQEKPRNSDVDLEIQPLHQSTINQKSKNELLKFSEQMSPSSQQQRNPLKKQTEFALKKNKFIYEQEAMASKLNCQNGLEYFQLQIQQLIQRSKPILMTFQMLINFLTCQKVFNNKKHIQLMNQAIDKITQQIDLFNILTKLNDLEKLKEVIFSPQQLLMFNFTPKPLISLDNTTEVFNRTIVEERTRNNNTKQDETSSNSELQNKMHYNLQADAKMYGKIYSAYDDVLQEAENDQESSTCSNLSKQIIRKLGAEVQTIFKLSKLIDFHQNQNNTRRRGMTTETLRRVLYSKTNLQE</sequence>
<protein>
    <recommendedName>
        <fullName evidence="4">Transmembrane protein</fullName>
    </recommendedName>
</protein>
<dbReference type="PANTHER" id="PTHR31398">
    <property type="entry name" value="MEIOTIC NUCLEAR DIVISION PROTEIN 1 HOMOLOG"/>
    <property type="match status" value="1"/>
</dbReference>
<evidence type="ECO:0000313" key="3">
    <source>
        <dbReference type="Proteomes" id="UP000683925"/>
    </source>
</evidence>
<dbReference type="AlphaFoldDB" id="A0A8S1TVB3"/>
<dbReference type="OrthoDB" id="297907at2759"/>
<dbReference type="OMA" id="QLIPCTL"/>
<evidence type="ECO:0008006" key="4">
    <source>
        <dbReference type="Google" id="ProtNLM"/>
    </source>
</evidence>
<keyword evidence="1" id="KW-0812">Transmembrane</keyword>
<evidence type="ECO:0000256" key="1">
    <source>
        <dbReference type="SAM" id="Phobius"/>
    </source>
</evidence>
<reference evidence="2" key="1">
    <citation type="submission" date="2021-01" db="EMBL/GenBank/DDBJ databases">
        <authorList>
            <consortium name="Genoscope - CEA"/>
            <person name="William W."/>
        </authorList>
    </citation>
    <scope>NUCLEOTIDE SEQUENCE</scope>
</reference>
<keyword evidence="3" id="KW-1185">Reference proteome</keyword>
<name>A0A8S1TVB3_PAROT</name>